<name>A0A517ZWS1_9PLAN</name>
<dbReference type="KEGG" id="sdyn:Mal52_54700"/>
<organism evidence="2 3">
    <name type="scientific">Symmachiella dynata</name>
    <dbReference type="NCBI Taxonomy" id="2527995"/>
    <lineage>
        <taxon>Bacteria</taxon>
        <taxon>Pseudomonadati</taxon>
        <taxon>Planctomycetota</taxon>
        <taxon>Planctomycetia</taxon>
        <taxon>Planctomycetales</taxon>
        <taxon>Planctomycetaceae</taxon>
        <taxon>Symmachiella</taxon>
    </lineage>
</organism>
<gene>
    <name evidence="2" type="ORF">Mal52_54700</name>
</gene>
<keyword evidence="3" id="KW-1185">Reference proteome</keyword>
<dbReference type="EMBL" id="CP036276">
    <property type="protein sequence ID" value="QDU46942.1"/>
    <property type="molecule type" value="Genomic_DNA"/>
</dbReference>
<reference evidence="2 3" key="1">
    <citation type="submission" date="2019-02" db="EMBL/GenBank/DDBJ databases">
        <title>Deep-cultivation of Planctomycetes and their phenomic and genomic characterization uncovers novel biology.</title>
        <authorList>
            <person name="Wiegand S."/>
            <person name="Jogler M."/>
            <person name="Boedeker C."/>
            <person name="Pinto D."/>
            <person name="Vollmers J."/>
            <person name="Rivas-Marin E."/>
            <person name="Kohn T."/>
            <person name="Peeters S.H."/>
            <person name="Heuer A."/>
            <person name="Rast P."/>
            <person name="Oberbeckmann S."/>
            <person name="Bunk B."/>
            <person name="Jeske O."/>
            <person name="Meyerdierks A."/>
            <person name="Storesund J.E."/>
            <person name="Kallscheuer N."/>
            <person name="Luecker S."/>
            <person name="Lage O.M."/>
            <person name="Pohl T."/>
            <person name="Merkel B.J."/>
            <person name="Hornburger P."/>
            <person name="Mueller R.-W."/>
            <person name="Bruemmer F."/>
            <person name="Labrenz M."/>
            <person name="Spormann A.M."/>
            <person name="Op den Camp H."/>
            <person name="Overmann J."/>
            <person name="Amann R."/>
            <person name="Jetten M.S.M."/>
            <person name="Mascher T."/>
            <person name="Medema M.H."/>
            <person name="Devos D.P."/>
            <person name="Kaster A.-K."/>
            <person name="Ovreas L."/>
            <person name="Rohde M."/>
            <person name="Galperin M.Y."/>
            <person name="Jogler C."/>
        </authorList>
    </citation>
    <scope>NUCLEOTIDE SEQUENCE [LARGE SCALE GENOMIC DNA]</scope>
    <source>
        <strain evidence="2 3">Mal52</strain>
    </source>
</reference>
<accession>A0A517ZWS1</accession>
<dbReference type="Proteomes" id="UP000319383">
    <property type="component" value="Chromosome"/>
</dbReference>
<protein>
    <recommendedName>
        <fullName evidence="4">Lipoprotein</fullName>
    </recommendedName>
</protein>
<sequence length="90" mass="10390">MRGLNILLITLMLATSGCHYLDPKYKPTGFSSTYHKYEVEEKIREWHAQQEKEKKLAELHRRLATADEAKQDGTRTVNAQNKMSPSQTAR</sequence>
<evidence type="ECO:0008006" key="4">
    <source>
        <dbReference type="Google" id="ProtNLM"/>
    </source>
</evidence>
<evidence type="ECO:0000256" key="1">
    <source>
        <dbReference type="SAM" id="MobiDB-lite"/>
    </source>
</evidence>
<evidence type="ECO:0000313" key="3">
    <source>
        <dbReference type="Proteomes" id="UP000319383"/>
    </source>
</evidence>
<evidence type="ECO:0000313" key="2">
    <source>
        <dbReference type="EMBL" id="QDU46942.1"/>
    </source>
</evidence>
<feature type="region of interest" description="Disordered" evidence="1">
    <location>
        <begin position="66"/>
        <end position="90"/>
    </location>
</feature>
<dbReference type="AlphaFoldDB" id="A0A517ZWS1"/>
<feature type="compositionally biased region" description="Polar residues" evidence="1">
    <location>
        <begin position="74"/>
        <end position="90"/>
    </location>
</feature>
<dbReference type="PROSITE" id="PS51257">
    <property type="entry name" value="PROKAR_LIPOPROTEIN"/>
    <property type="match status" value="1"/>
</dbReference>
<proteinExistence type="predicted"/>